<reference evidence="2 3" key="1">
    <citation type="submission" date="2019-08" db="EMBL/GenBank/DDBJ databases">
        <title>Genome of Psychroserpens burtonensis ACAM 167.</title>
        <authorList>
            <person name="Bowman J.P."/>
        </authorList>
    </citation>
    <scope>NUCLEOTIDE SEQUENCE [LARGE SCALE GENOMIC DNA]</scope>
    <source>
        <strain evidence="2 3">ACAM 167</strain>
    </source>
</reference>
<feature type="transmembrane region" description="Helical" evidence="1">
    <location>
        <begin position="12"/>
        <end position="32"/>
    </location>
</feature>
<dbReference type="STRING" id="1123037.GCA_000425305_02647"/>
<evidence type="ECO:0000313" key="3">
    <source>
        <dbReference type="Proteomes" id="UP000321938"/>
    </source>
</evidence>
<organism evidence="2 3">
    <name type="scientific">Psychroserpens burtonensis</name>
    <dbReference type="NCBI Taxonomy" id="49278"/>
    <lineage>
        <taxon>Bacteria</taxon>
        <taxon>Pseudomonadati</taxon>
        <taxon>Bacteroidota</taxon>
        <taxon>Flavobacteriia</taxon>
        <taxon>Flavobacteriales</taxon>
        <taxon>Flavobacteriaceae</taxon>
        <taxon>Psychroserpens</taxon>
    </lineage>
</organism>
<dbReference type="RefSeq" id="WP_147231309.1">
    <property type="nucleotide sequence ID" value="NZ_VOSB01000006.1"/>
</dbReference>
<name>A0A5C7B9H1_9FLAO</name>
<dbReference type="Proteomes" id="UP000321938">
    <property type="component" value="Unassembled WGS sequence"/>
</dbReference>
<keyword evidence="1" id="KW-0812">Transmembrane</keyword>
<sequence length="96" mass="10949">MYFRIGLGVDLNIISVIGVFAMLSVVVFFLLINKIFNTQPLKFPVNENLELEQYAFGFEETQVNVKKRSLPIRIIVYLMAVLLVFTPLNTLLNIGI</sequence>
<gene>
    <name evidence="2" type="ORF">ES692_05465</name>
</gene>
<proteinExistence type="predicted"/>
<keyword evidence="1" id="KW-0472">Membrane</keyword>
<keyword evidence="1" id="KW-1133">Transmembrane helix</keyword>
<protein>
    <submittedName>
        <fullName evidence="2">Uncharacterized protein</fullName>
    </submittedName>
</protein>
<dbReference type="EMBL" id="VOSB01000006">
    <property type="protein sequence ID" value="TXE18898.1"/>
    <property type="molecule type" value="Genomic_DNA"/>
</dbReference>
<evidence type="ECO:0000256" key="1">
    <source>
        <dbReference type="SAM" id="Phobius"/>
    </source>
</evidence>
<comment type="caution">
    <text evidence="2">The sequence shown here is derived from an EMBL/GenBank/DDBJ whole genome shotgun (WGS) entry which is preliminary data.</text>
</comment>
<keyword evidence="3" id="KW-1185">Reference proteome</keyword>
<feature type="transmembrane region" description="Helical" evidence="1">
    <location>
        <begin position="74"/>
        <end position="94"/>
    </location>
</feature>
<dbReference type="AlphaFoldDB" id="A0A5C7B9H1"/>
<accession>A0A5C7B9H1</accession>
<evidence type="ECO:0000313" key="2">
    <source>
        <dbReference type="EMBL" id="TXE18898.1"/>
    </source>
</evidence>